<dbReference type="AlphaFoldDB" id="X1PN60"/>
<feature type="region of interest" description="Disordered" evidence="1">
    <location>
        <begin position="16"/>
        <end position="38"/>
    </location>
</feature>
<dbReference type="EMBL" id="BARV01039464">
    <property type="protein sequence ID" value="GAI57293.1"/>
    <property type="molecule type" value="Genomic_DNA"/>
</dbReference>
<name>X1PN60_9ZZZZ</name>
<proteinExistence type="predicted"/>
<reference evidence="2" key="1">
    <citation type="journal article" date="2014" name="Front. Microbiol.">
        <title>High frequency of phylogenetically diverse reductive dehalogenase-homologous genes in deep subseafloor sedimentary metagenomes.</title>
        <authorList>
            <person name="Kawai M."/>
            <person name="Futagami T."/>
            <person name="Toyoda A."/>
            <person name="Takaki Y."/>
            <person name="Nishi S."/>
            <person name="Hori S."/>
            <person name="Arai W."/>
            <person name="Tsubouchi T."/>
            <person name="Morono Y."/>
            <person name="Uchiyama I."/>
            <person name="Ito T."/>
            <person name="Fujiyama A."/>
            <person name="Inagaki F."/>
            <person name="Takami H."/>
        </authorList>
    </citation>
    <scope>NUCLEOTIDE SEQUENCE</scope>
    <source>
        <strain evidence="2">Expedition CK06-06</strain>
    </source>
</reference>
<evidence type="ECO:0000256" key="1">
    <source>
        <dbReference type="SAM" id="MobiDB-lite"/>
    </source>
</evidence>
<accession>X1PN60</accession>
<protein>
    <submittedName>
        <fullName evidence="2">Uncharacterized protein</fullName>
    </submittedName>
</protein>
<gene>
    <name evidence="2" type="ORF">S06H3_60486</name>
</gene>
<organism evidence="2">
    <name type="scientific">marine sediment metagenome</name>
    <dbReference type="NCBI Taxonomy" id="412755"/>
    <lineage>
        <taxon>unclassified sequences</taxon>
        <taxon>metagenomes</taxon>
        <taxon>ecological metagenomes</taxon>
    </lineage>
</organism>
<comment type="caution">
    <text evidence="2">The sequence shown here is derived from an EMBL/GenBank/DDBJ whole genome shotgun (WGS) entry which is preliminary data.</text>
</comment>
<feature type="non-terminal residue" evidence="2">
    <location>
        <position position="75"/>
    </location>
</feature>
<sequence>MVAVFTQEGMESIFPISNCDKGVKPGPQESPDRRRPGIIESSTYTWQVSIDDGRNPDLATSDILFYPLPLARKPL</sequence>
<evidence type="ECO:0000313" key="2">
    <source>
        <dbReference type="EMBL" id="GAI57293.1"/>
    </source>
</evidence>